<gene>
    <name evidence="2" type="ORF">GWA01_16240</name>
</gene>
<dbReference type="AlphaFoldDB" id="A0A511B080"/>
<name>A0A511B080_9PROT</name>
<dbReference type="Proteomes" id="UP000321230">
    <property type="component" value="Unassembled WGS sequence"/>
</dbReference>
<reference evidence="2 3" key="1">
    <citation type="submission" date="2019-07" db="EMBL/GenBank/DDBJ databases">
        <title>Whole genome shotgun sequence of Gluconobacter wancherniae NBRC 103581.</title>
        <authorList>
            <person name="Hosoyama A."/>
            <person name="Uohara A."/>
            <person name="Ohji S."/>
            <person name="Ichikawa N."/>
        </authorList>
    </citation>
    <scope>NUCLEOTIDE SEQUENCE [LARGE SCALE GENOMIC DNA]</scope>
    <source>
        <strain evidence="2 3">NBRC 103581</strain>
    </source>
</reference>
<accession>A0A511B080</accession>
<evidence type="ECO:0000256" key="1">
    <source>
        <dbReference type="SAM" id="SignalP"/>
    </source>
</evidence>
<dbReference type="EMBL" id="BJUZ01000002">
    <property type="protein sequence ID" value="GEK93854.1"/>
    <property type="molecule type" value="Genomic_DNA"/>
</dbReference>
<evidence type="ECO:0000313" key="2">
    <source>
        <dbReference type="EMBL" id="GEK93854.1"/>
    </source>
</evidence>
<comment type="caution">
    <text evidence="2">The sequence shown here is derived from an EMBL/GenBank/DDBJ whole genome shotgun (WGS) entry which is preliminary data.</text>
</comment>
<feature type="signal peptide" evidence="1">
    <location>
        <begin position="1"/>
        <end position="21"/>
    </location>
</feature>
<proteinExistence type="predicted"/>
<dbReference type="OrthoDB" id="7276383at2"/>
<sequence length="104" mass="11149">MRALLLLFVGLTGVVAPAVQAQDEAHMDGRIMLHADAAGLSGVDRRLIVCRKNAGVLRTTWVVPAEPVVNHPQVCNGGANRLGAGYVRYLSTNRVTKGHPRLRG</sequence>
<feature type="chain" id="PRO_5022071942" evidence="1">
    <location>
        <begin position="22"/>
        <end position="104"/>
    </location>
</feature>
<keyword evidence="1" id="KW-0732">Signal</keyword>
<evidence type="ECO:0000313" key="3">
    <source>
        <dbReference type="Proteomes" id="UP000321230"/>
    </source>
</evidence>
<dbReference type="RefSeq" id="WP_146796122.1">
    <property type="nucleotide sequence ID" value="NZ_BARC01000003.1"/>
</dbReference>
<organism evidence="2 3">
    <name type="scientific">Gluconobacter wancherniae NBRC 103581</name>
    <dbReference type="NCBI Taxonomy" id="656744"/>
    <lineage>
        <taxon>Bacteria</taxon>
        <taxon>Pseudomonadati</taxon>
        <taxon>Pseudomonadota</taxon>
        <taxon>Alphaproteobacteria</taxon>
        <taxon>Acetobacterales</taxon>
        <taxon>Acetobacteraceae</taxon>
        <taxon>Gluconobacter</taxon>
    </lineage>
</organism>
<protein>
    <submittedName>
        <fullName evidence="2">Uncharacterized protein</fullName>
    </submittedName>
</protein>
<keyword evidence="3" id="KW-1185">Reference proteome</keyword>